<evidence type="ECO:0000256" key="8">
    <source>
        <dbReference type="RuleBase" id="RU003905"/>
    </source>
</evidence>
<dbReference type="eggNOG" id="KOG3141">
    <property type="taxonomic scope" value="Eukaryota"/>
</dbReference>
<dbReference type="PANTHER" id="PTHR11229:SF8">
    <property type="entry name" value="LARGE RIBOSOMAL SUBUNIT PROTEIN UL3M"/>
    <property type="match status" value="1"/>
</dbReference>
<dbReference type="SUPFAM" id="SSF50447">
    <property type="entry name" value="Translation proteins"/>
    <property type="match status" value="1"/>
</dbReference>
<dbReference type="InterPro" id="IPR000597">
    <property type="entry name" value="Ribosomal_uL3"/>
</dbReference>
<dbReference type="EMBL" id="CAIF01000076">
    <property type="protein sequence ID" value="CCH43344.1"/>
    <property type="molecule type" value="Genomic_DNA"/>
</dbReference>
<dbReference type="Pfam" id="PF00297">
    <property type="entry name" value="Ribosomal_L3"/>
    <property type="match status" value="1"/>
</dbReference>
<dbReference type="Proteomes" id="UP000009328">
    <property type="component" value="Unassembled WGS sequence"/>
</dbReference>
<evidence type="ECO:0000256" key="3">
    <source>
        <dbReference type="ARBA" id="ARBA00022946"/>
    </source>
</evidence>
<reference evidence="10 11" key="1">
    <citation type="journal article" date="2012" name="Eukaryot. Cell">
        <title>Draft genome sequence of Wickerhamomyces ciferrii NRRL Y-1031 F-60-10.</title>
        <authorList>
            <person name="Schneider J."/>
            <person name="Andrea H."/>
            <person name="Blom J."/>
            <person name="Jaenicke S."/>
            <person name="Ruckert C."/>
            <person name="Schorsch C."/>
            <person name="Szczepanowski R."/>
            <person name="Farwick M."/>
            <person name="Goesmann A."/>
            <person name="Puhler A."/>
            <person name="Schaffer S."/>
            <person name="Tauch A."/>
            <person name="Kohler T."/>
            <person name="Brinkrolf K."/>
        </authorList>
    </citation>
    <scope>NUCLEOTIDE SEQUENCE [LARGE SCALE GENOMIC DNA]</scope>
    <source>
        <strain evidence="11">ATCC 14091 / BCRC 22168 / CBS 111 / JCM 3599 / NBRC 0793 / NRRL Y-1031 F-60-10</strain>
    </source>
</reference>
<dbReference type="FunFam" id="2.40.30.10:FF:000004">
    <property type="entry name" value="50S ribosomal protein L3"/>
    <property type="match status" value="1"/>
</dbReference>
<dbReference type="Gene3D" id="3.30.160.810">
    <property type="match status" value="1"/>
</dbReference>
<dbReference type="InParanoid" id="K0KPN5"/>
<comment type="subcellular location">
    <subcellularLocation>
        <location evidence="1">Mitochondrion</location>
    </subcellularLocation>
</comment>
<keyword evidence="11" id="KW-1185">Reference proteome</keyword>
<accession>K0KPN5</accession>
<dbReference type="FunFam" id="3.30.160.810:FF:000001">
    <property type="entry name" value="50S ribosomal protein L3"/>
    <property type="match status" value="1"/>
</dbReference>
<evidence type="ECO:0000256" key="5">
    <source>
        <dbReference type="ARBA" id="ARBA00023128"/>
    </source>
</evidence>
<dbReference type="GO" id="GO:0005762">
    <property type="term" value="C:mitochondrial large ribosomal subunit"/>
    <property type="evidence" value="ECO:0007669"/>
    <property type="project" value="TreeGrafter"/>
</dbReference>
<evidence type="ECO:0000256" key="2">
    <source>
        <dbReference type="ARBA" id="ARBA00006540"/>
    </source>
</evidence>
<protein>
    <recommendedName>
        <fullName evidence="7">Large ribosomal subunit protein uL3m</fullName>
    </recommendedName>
</protein>
<keyword evidence="4 8" id="KW-0689">Ribosomal protein</keyword>
<dbReference type="Gene3D" id="2.40.30.10">
    <property type="entry name" value="Translation factors"/>
    <property type="match status" value="1"/>
</dbReference>
<dbReference type="PROSITE" id="PS00474">
    <property type="entry name" value="RIBOSOMAL_L3"/>
    <property type="match status" value="1"/>
</dbReference>
<keyword evidence="5" id="KW-0496">Mitochondrion</keyword>
<evidence type="ECO:0000256" key="6">
    <source>
        <dbReference type="ARBA" id="ARBA00023274"/>
    </source>
</evidence>
<dbReference type="GO" id="GO:0003735">
    <property type="term" value="F:structural constituent of ribosome"/>
    <property type="evidence" value="ECO:0007669"/>
    <property type="project" value="InterPro"/>
</dbReference>
<organism evidence="10 11">
    <name type="scientific">Wickerhamomyces ciferrii (strain ATCC 14091 / BCRC 22168 / CBS 111 / JCM 3599 / NBRC 0793 / NRRL Y-1031 F-60-10)</name>
    <name type="common">Yeast</name>
    <name type="synonym">Pichia ciferrii</name>
    <dbReference type="NCBI Taxonomy" id="1206466"/>
    <lineage>
        <taxon>Eukaryota</taxon>
        <taxon>Fungi</taxon>
        <taxon>Dikarya</taxon>
        <taxon>Ascomycota</taxon>
        <taxon>Saccharomycotina</taxon>
        <taxon>Saccharomycetes</taxon>
        <taxon>Phaffomycetales</taxon>
        <taxon>Wickerhamomycetaceae</taxon>
        <taxon>Wickerhamomyces</taxon>
    </lineage>
</organism>
<evidence type="ECO:0000256" key="7">
    <source>
        <dbReference type="ARBA" id="ARBA00035209"/>
    </source>
</evidence>
<proteinExistence type="inferred from homology"/>
<dbReference type="NCBIfam" id="TIGR03625">
    <property type="entry name" value="L3_bact"/>
    <property type="match status" value="1"/>
</dbReference>
<evidence type="ECO:0000313" key="10">
    <source>
        <dbReference type="EMBL" id="CCH43344.1"/>
    </source>
</evidence>
<dbReference type="InterPro" id="IPR019927">
    <property type="entry name" value="Ribosomal_uL3_bac/org-type"/>
</dbReference>
<dbReference type="HOGENOM" id="CLU_044142_4_1_1"/>
<comment type="caution">
    <text evidence="10">The sequence shown here is derived from an EMBL/GenBank/DDBJ whole genome shotgun (WGS) entry which is preliminary data.</text>
</comment>
<evidence type="ECO:0000256" key="4">
    <source>
        <dbReference type="ARBA" id="ARBA00022980"/>
    </source>
</evidence>
<dbReference type="GO" id="GO:0006412">
    <property type="term" value="P:translation"/>
    <property type="evidence" value="ECO:0007669"/>
    <property type="project" value="InterPro"/>
</dbReference>
<keyword evidence="3" id="KW-0809">Transit peptide</keyword>
<evidence type="ECO:0000256" key="1">
    <source>
        <dbReference type="ARBA" id="ARBA00004173"/>
    </source>
</evidence>
<feature type="region of interest" description="Disordered" evidence="9">
    <location>
        <begin position="202"/>
        <end position="234"/>
    </location>
</feature>
<keyword evidence="6 8" id="KW-0687">Ribonucleoprotein</keyword>
<name>K0KPN5_WICCF</name>
<dbReference type="HAMAP" id="MF_01325_B">
    <property type="entry name" value="Ribosomal_uL3_B"/>
    <property type="match status" value="1"/>
</dbReference>
<gene>
    <name evidence="10" type="ORF">BN7_2892</name>
</gene>
<dbReference type="AlphaFoldDB" id="K0KPN5"/>
<dbReference type="STRING" id="1206466.K0KPN5"/>
<dbReference type="InterPro" id="IPR009000">
    <property type="entry name" value="Transl_B-barrel_sf"/>
</dbReference>
<dbReference type="InterPro" id="IPR019926">
    <property type="entry name" value="Ribosomal_uL3_CS"/>
</dbReference>
<evidence type="ECO:0000256" key="9">
    <source>
        <dbReference type="SAM" id="MobiDB-lite"/>
    </source>
</evidence>
<comment type="similarity">
    <text evidence="2 8">Belongs to the universal ribosomal protein uL3 family.</text>
</comment>
<dbReference type="PANTHER" id="PTHR11229">
    <property type="entry name" value="50S RIBOSOMAL PROTEIN L3"/>
    <property type="match status" value="1"/>
</dbReference>
<dbReference type="FunCoup" id="K0KPN5">
    <property type="interactions" value="886"/>
</dbReference>
<sequence length="276" mass="30281">MNSIWGLTTHLIKSLPFTARAYPKLVRHGASLTAPSSITKITKAPPIAHSPNEARLRKRLPSRTGLIAIKRGMAPYFDKKTGEKFGVTLLQVENLEVLYNKTPELNGYYAVQIGYGSKSPYKTSRGLLGHFAKAGVNPKSFVKEFQVKDESGLLPIGTELKVNHFQPGQLIDVKGVSKGKGFAGVMKRWGFKGLRASHGTSIMHRHGGSYGQNQDPGRIDKGKKMPGHMGNQNNTKQNVKVVEIDEENGFLLVKGGVPGPKNSFVRLQDAIKQIKQ</sequence>
<evidence type="ECO:0000313" key="11">
    <source>
        <dbReference type="Proteomes" id="UP000009328"/>
    </source>
</evidence>